<reference evidence="9" key="1">
    <citation type="submission" date="2021-01" db="EMBL/GenBank/DDBJ databases">
        <authorList>
            <person name="Corre E."/>
            <person name="Pelletier E."/>
            <person name="Niang G."/>
            <person name="Scheremetjew M."/>
            <person name="Finn R."/>
            <person name="Kale V."/>
            <person name="Holt S."/>
            <person name="Cochrane G."/>
            <person name="Meng A."/>
            <person name="Brown T."/>
            <person name="Cohen L."/>
        </authorList>
    </citation>
    <scope>NUCLEOTIDE SEQUENCE</scope>
    <source>
        <strain evidence="9">CCMP1381</strain>
    </source>
</reference>
<feature type="coiled-coil region" evidence="6">
    <location>
        <begin position="131"/>
        <end position="165"/>
    </location>
</feature>
<feature type="region of interest" description="Disordered" evidence="7">
    <location>
        <begin position="249"/>
        <end position="272"/>
    </location>
</feature>
<evidence type="ECO:0000256" key="4">
    <source>
        <dbReference type="ARBA" id="ARBA00023163"/>
    </source>
</evidence>
<comment type="subcellular location">
    <subcellularLocation>
        <location evidence="5">Nucleus</location>
    </subcellularLocation>
</comment>
<keyword evidence="3 5" id="KW-0238">DNA-binding</keyword>
<dbReference type="InterPro" id="IPR037241">
    <property type="entry name" value="E2F-DP_heterodim"/>
</dbReference>
<dbReference type="InterPro" id="IPR032198">
    <property type="entry name" value="E2F_CC-MB"/>
</dbReference>
<proteinExistence type="inferred from homology"/>
<feature type="domain" description="E2F/DP family winged-helix DNA-binding" evidence="8">
    <location>
        <begin position="60"/>
        <end position="125"/>
    </location>
</feature>
<dbReference type="Pfam" id="PF02319">
    <property type="entry name" value="WHD_E2F_TDP"/>
    <property type="match status" value="1"/>
</dbReference>
<dbReference type="FunFam" id="1.10.10.10:FF:000008">
    <property type="entry name" value="E2F transcription factor 1"/>
    <property type="match status" value="1"/>
</dbReference>
<dbReference type="GO" id="GO:0000978">
    <property type="term" value="F:RNA polymerase II cis-regulatory region sequence-specific DNA binding"/>
    <property type="evidence" value="ECO:0007669"/>
    <property type="project" value="InterPro"/>
</dbReference>
<feature type="compositionally biased region" description="Polar residues" evidence="7">
    <location>
        <begin position="35"/>
        <end position="45"/>
    </location>
</feature>
<dbReference type="EMBL" id="HBGS01025556">
    <property type="protein sequence ID" value="CAD9418740.1"/>
    <property type="molecule type" value="Transcribed_RNA"/>
</dbReference>
<gene>
    <name evidence="9" type="ORF">DSPE1174_LOCUS12999</name>
</gene>
<evidence type="ECO:0000256" key="7">
    <source>
        <dbReference type="SAM" id="MobiDB-lite"/>
    </source>
</evidence>
<evidence type="ECO:0000256" key="6">
    <source>
        <dbReference type="SAM" id="Coils"/>
    </source>
</evidence>
<dbReference type="CDD" id="cd14660">
    <property type="entry name" value="E2F_DD"/>
    <property type="match status" value="1"/>
</dbReference>
<dbReference type="PANTHER" id="PTHR12081:SF18">
    <property type="entry name" value="TRANSCRIPTION FACTOR E2F2-RELATED"/>
    <property type="match status" value="1"/>
</dbReference>
<dbReference type="GO" id="GO:0090575">
    <property type="term" value="C:RNA polymerase II transcription regulator complex"/>
    <property type="evidence" value="ECO:0007669"/>
    <property type="project" value="TreeGrafter"/>
</dbReference>
<keyword evidence="2 5" id="KW-0805">Transcription regulation</keyword>
<evidence type="ECO:0000256" key="1">
    <source>
        <dbReference type="ARBA" id="ARBA00010940"/>
    </source>
</evidence>
<evidence type="ECO:0000256" key="2">
    <source>
        <dbReference type="ARBA" id="ARBA00023015"/>
    </source>
</evidence>
<dbReference type="SUPFAM" id="SSF144074">
    <property type="entry name" value="E2F-DP heterodimerization region"/>
    <property type="match status" value="1"/>
</dbReference>
<keyword evidence="6" id="KW-0175">Coiled coil</keyword>
<keyword evidence="5" id="KW-0539">Nucleus</keyword>
<dbReference type="GO" id="GO:0000981">
    <property type="term" value="F:DNA-binding transcription factor activity, RNA polymerase II-specific"/>
    <property type="evidence" value="ECO:0007669"/>
    <property type="project" value="TreeGrafter"/>
</dbReference>
<accession>A0A7S2C998</accession>
<evidence type="ECO:0000256" key="5">
    <source>
        <dbReference type="RuleBase" id="RU003796"/>
    </source>
</evidence>
<dbReference type="Gene3D" id="1.10.10.10">
    <property type="entry name" value="Winged helix-like DNA-binding domain superfamily/Winged helix DNA-binding domain"/>
    <property type="match status" value="1"/>
</dbReference>
<dbReference type="Pfam" id="PF16421">
    <property type="entry name" value="E2F_CC-MB"/>
    <property type="match status" value="1"/>
</dbReference>
<keyword evidence="4 5" id="KW-0804">Transcription</keyword>
<sequence length="352" mass="38704">MEDTDLTPRRRIGAGAKRPRVKVEDEDESVAVSPPNVSRNQSGTMKTKKTPYKSPGTGCRFDNSLGLLTKKFLNLLQSSPDGTLDLNKAASNLEVQKRRIYDITNVLEGINLIEKQSKNIIVWKGSGLQVSNELQQKLDSLREANKNLEMEESQLNRCLRQMEDNLHAITQRNPKRMYMRHADILVECGEKNTVLAIRGLAGTTLEVPDPDEGMKDGERRYEMYLKSDRGAIDVYLISQLPETSRIEHFEESEPAGRGVPTPIGPVIEPPSESDAAMMASASAQCATSPLPNGSSRSGGAACYLSSPSSLVHHSPAAKLDPGFDFGLDDDQGVTDLFSEDLFVNFPDPIITT</sequence>
<dbReference type="InterPro" id="IPR003316">
    <property type="entry name" value="E2F_WHTH_DNA-bd_dom"/>
</dbReference>
<protein>
    <recommendedName>
        <fullName evidence="8">E2F/DP family winged-helix DNA-binding domain-containing protein</fullName>
    </recommendedName>
</protein>
<evidence type="ECO:0000313" key="9">
    <source>
        <dbReference type="EMBL" id="CAD9418740.1"/>
    </source>
</evidence>
<dbReference type="SUPFAM" id="SSF46785">
    <property type="entry name" value="Winged helix' DNA-binding domain"/>
    <property type="match status" value="1"/>
</dbReference>
<dbReference type="PANTHER" id="PTHR12081">
    <property type="entry name" value="TRANSCRIPTION FACTOR E2F"/>
    <property type="match status" value="1"/>
</dbReference>
<evidence type="ECO:0000256" key="3">
    <source>
        <dbReference type="ARBA" id="ARBA00023125"/>
    </source>
</evidence>
<organism evidence="9">
    <name type="scientific">Octactis speculum</name>
    <dbReference type="NCBI Taxonomy" id="3111310"/>
    <lineage>
        <taxon>Eukaryota</taxon>
        <taxon>Sar</taxon>
        <taxon>Stramenopiles</taxon>
        <taxon>Ochrophyta</taxon>
        <taxon>Dictyochophyceae</taxon>
        <taxon>Dictyochales</taxon>
        <taxon>Dictyochaceae</taxon>
        <taxon>Octactis</taxon>
    </lineage>
</organism>
<evidence type="ECO:0000259" key="8">
    <source>
        <dbReference type="SMART" id="SM01372"/>
    </source>
</evidence>
<dbReference type="InterPro" id="IPR036388">
    <property type="entry name" value="WH-like_DNA-bd_sf"/>
</dbReference>
<dbReference type="InterPro" id="IPR015633">
    <property type="entry name" value="E2F"/>
</dbReference>
<name>A0A7S2C998_9STRA</name>
<dbReference type="GO" id="GO:0046983">
    <property type="term" value="F:protein dimerization activity"/>
    <property type="evidence" value="ECO:0007669"/>
    <property type="project" value="InterPro"/>
</dbReference>
<feature type="compositionally biased region" description="Basic residues" evidence="7">
    <location>
        <begin position="9"/>
        <end position="20"/>
    </location>
</feature>
<dbReference type="Gene3D" id="6.10.250.540">
    <property type="match status" value="1"/>
</dbReference>
<feature type="region of interest" description="Disordered" evidence="7">
    <location>
        <begin position="1"/>
        <end position="55"/>
    </location>
</feature>
<comment type="similarity">
    <text evidence="1 5">Belongs to the E2F/DP family.</text>
</comment>
<dbReference type="SMART" id="SM01372">
    <property type="entry name" value="E2F_TDP"/>
    <property type="match status" value="1"/>
</dbReference>
<dbReference type="AlphaFoldDB" id="A0A7S2C998"/>
<dbReference type="InterPro" id="IPR036390">
    <property type="entry name" value="WH_DNA-bd_sf"/>
</dbReference>